<accession>A0AAE3YJX6</accession>
<dbReference type="EMBL" id="JAVDYB010000001">
    <property type="protein sequence ID" value="MDR7275134.1"/>
    <property type="molecule type" value="Genomic_DNA"/>
</dbReference>
<evidence type="ECO:0000313" key="3">
    <source>
        <dbReference type="Proteomes" id="UP001183643"/>
    </source>
</evidence>
<dbReference type="PANTHER" id="PTHR34599">
    <property type="entry name" value="PEROXIDASE-RELATED"/>
    <property type="match status" value="1"/>
</dbReference>
<dbReference type="CDD" id="cd03398">
    <property type="entry name" value="PAP2_haloperoxidase"/>
    <property type="match status" value="1"/>
</dbReference>
<comment type="caution">
    <text evidence="2">The sequence shown here is derived from an EMBL/GenBank/DDBJ whole genome shotgun (WGS) entry which is preliminary data.</text>
</comment>
<name>A0AAE3YJX6_9ACTN</name>
<dbReference type="Gene3D" id="1.10.606.20">
    <property type="match status" value="1"/>
</dbReference>
<evidence type="ECO:0008006" key="4">
    <source>
        <dbReference type="Google" id="ProtNLM"/>
    </source>
</evidence>
<gene>
    <name evidence="2" type="ORF">J2S41_001912</name>
</gene>
<sequence length="444" mass="47959">MSTRASESSAQRRPPPRRSGERKPGRTLLRAGGAAVLAVLLLAAPVAAPASAAPGAPDGNPVVTWDLHAERAVWDVARQPPYVTGRSFAVVHGAVYDAVNAIAGTPYAPLISAPRATGRESVPAAVATAAYRTLDWMFPAQHADLTATYQAYLDEIPDGRAERDGIAVGSRAADAMIANRTGDGAYGDRTWTQGTAPGQWRPTPPTFAQDGAWVGYTRPFVLPSADLFRTAGPPALTSRAYARELNEVKDLGGIDSTKRTADQTEAAIWWHDRRLTIWEIRRQLATAQRLGTLPTARLFALVNTSIADSAVICFAEKDRWSFWRPVTAVRLADTDGNPATHGDPDWTPLAITPPHPDFTSGHACSTGSVTSAFRAFFGRDDIPFSAYSADAGTRRHYTSFSQARDELIGARVWAGVHFRSADVHGTRIGEQTTAYLLKHAFYRT</sequence>
<dbReference type="PANTHER" id="PTHR34599:SF1">
    <property type="entry name" value="PHOSPHATIDIC ACID PHOSPHATASE TYPE 2_HALOPEROXIDASE DOMAIN-CONTAINING PROTEIN"/>
    <property type="match status" value="1"/>
</dbReference>
<reference evidence="2" key="1">
    <citation type="submission" date="2023-07" db="EMBL/GenBank/DDBJ databases">
        <title>Sequencing the genomes of 1000 actinobacteria strains.</title>
        <authorList>
            <person name="Klenk H.-P."/>
        </authorList>
    </citation>
    <scope>NUCLEOTIDE SEQUENCE</scope>
    <source>
        <strain evidence="2">DSM 44707</strain>
    </source>
</reference>
<dbReference type="RefSeq" id="WP_310365717.1">
    <property type="nucleotide sequence ID" value="NZ_JAVDYB010000001.1"/>
</dbReference>
<protein>
    <recommendedName>
        <fullName evidence="4">PAP2 superfamily protein</fullName>
    </recommendedName>
</protein>
<dbReference type="AlphaFoldDB" id="A0AAE3YJX6"/>
<proteinExistence type="predicted"/>
<evidence type="ECO:0000313" key="2">
    <source>
        <dbReference type="EMBL" id="MDR7275134.1"/>
    </source>
</evidence>
<organism evidence="2 3">
    <name type="scientific">Catenuloplanes atrovinosus</name>
    <dbReference type="NCBI Taxonomy" id="137266"/>
    <lineage>
        <taxon>Bacteria</taxon>
        <taxon>Bacillati</taxon>
        <taxon>Actinomycetota</taxon>
        <taxon>Actinomycetes</taxon>
        <taxon>Micromonosporales</taxon>
        <taxon>Micromonosporaceae</taxon>
        <taxon>Catenuloplanes</taxon>
    </lineage>
</organism>
<evidence type="ECO:0000256" key="1">
    <source>
        <dbReference type="SAM" id="MobiDB-lite"/>
    </source>
</evidence>
<dbReference type="InterPro" id="IPR036938">
    <property type="entry name" value="PAP2/HPO_sf"/>
</dbReference>
<feature type="region of interest" description="Disordered" evidence="1">
    <location>
        <begin position="1"/>
        <end position="26"/>
    </location>
</feature>
<feature type="compositionally biased region" description="Polar residues" evidence="1">
    <location>
        <begin position="1"/>
        <end position="11"/>
    </location>
</feature>
<dbReference type="SUPFAM" id="SSF48317">
    <property type="entry name" value="Acid phosphatase/Vanadium-dependent haloperoxidase"/>
    <property type="match status" value="1"/>
</dbReference>
<dbReference type="InterPro" id="IPR052559">
    <property type="entry name" value="V-haloperoxidase"/>
</dbReference>
<dbReference type="Proteomes" id="UP001183643">
    <property type="component" value="Unassembled WGS sequence"/>
</dbReference>
<keyword evidence="3" id="KW-1185">Reference proteome</keyword>